<reference evidence="7 8" key="2">
    <citation type="submission" date="2018-01" db="EMBL/GenBank/DDBJ databases">
        <title>Genomic study of Klebsiella pneumoniae.</title>
        <authorList>
            <person name="Yang Y."/>
            <person name="Bicalho R."/>
        </authorList>
    </citation>
    <scope>NUCLEOTIDE SEQUENCE [LARGE SCALE GENOMIC DNA]</scope>
    <source>
        <strain evidence="7 8">A2</strain>
    </source>
</reference>
<dbReference type="AlphaFoldDB" id="A0A2J4YVB3"/>
<feature type="transmembrane region" description="Helical" evidence="6">
    <location>
        <begin position="22"/>
        <end position="55"/>
    </location>
</feature>
<dbReference type="EMBL" id="PIET01000859">
    <property type="protein sequence ID" value="PLM54765.1"/>
    <property type="molecule type" value="Genomic_DNA"/>
</dbReference>
<evidence type="ECO:0000256" key="3">
    <source>
        <dbReference type="ARBA" id="ARBA00022692"/>
    </source>
</evidence>
<dbReference type="PANTHER" id="PTHR43723">
    <property type="entry name" value="COBALT TRANSPORT PROTEIN CBIQ"/>
    <property type="match status" value="1"/>
</dbReference>
<name>A0A2J4YVB3_9ENTR</name>
<evidence type="ECO:0000256" key="6">
    <source>
        <dbReference type="SAM" id="Phobius"/>
    </source>
</evidence>
<organism evidence="7 8">
    <name type="scientific">Klebsiella michiganensis</name>
    <dbReference type="NCBI Taxonomy" id="1134687"/>
    <lineage>
        <taxon>Bacteria</taxon>
        <taxon>Pseudomonadati</taxon>
        <taxon>Pseudomonadota</taxon>
        <taxon>Gammaproteobacteria</taxon>
        <taxon>Enterobacterales</taxon>
        <taxon>Enterobacteriaceae</taxon>
        <taxon>Klebsiella/Raoultella group</taxon>
        <taxon>Klebsiella</taxon>
    </lineage>
</organism>
<protein>
    <submittedName>
        <fullName evidence="7">Energy-coupling factor ABC transporter transmembrane protein</fullName>
    </submittedName>
</protein>
<feature type="non-terminal residue" evidence="7">
    <location>
        <position position="84"/>
    </location>
</feature>
<sequence>MTGFDRLSYQSRWFHVAPERKFLFWLLLMVLAFTLPPLGQGIEMALIAALTCWLLRVSPWRWCCWMALPFGFLLIGVLTILFSV</sequence>
<keyword evidence="5 6" id="KW-0472">Membrane</keyword>
<comment type="similarity">
    <text evidence="2">Belongs to the CbiQ family.</text>
</comment>
<dbReference type="InterPro" id="IPR052770">
    <property type="entry name" value="Cobalt_transport_CbiQ"/>
</dbReference>
<evidence type="ECO:0000256" key="5">
    <source>
        <dbReference type="ARBA" id="ARBA00023136"/>
    </source>
</evidence>
<dbReference type="Proteomes" id="UP000234661">
    <property type="component" value="Unassembled WGS sequence"/>
</dbReference>
<evidence type="ECO:0000256" key="4">
    <source>
        <dbReference type="ARBA" id="ARBA00022989"/>
    </source>
</evidence>
<dbReference type="Pfam" id="PF02361">
    <property type="entry name" value="CbiQ"/>
    <property type="match status" value="1"/>
</dbReference>
<evidence type="ECO:0000313" key="8">
    <source>
        <dbReference type="Proteomes" id="UP000234661"/>
    </source>
</evidence>
<comment type="subcellular location">
    <subcellularLocation>
        <location evidence="1">Membrane</location>
        <topology evidence="1">Multi-pass membrane protein</topology>
    </subcellularLocation>
</comment>
<dbReference type="InterPro" id="IPR003339">
    <property type="entry name" value="ABC/ECF_trnsptr_transmembrane"/>
</dbReference>
<dbReference type="PANTHER" id="PTHR43723:SF1">
    <property type="entry name" value="COBALT TRANSPORT PROTEIN CBIQ"/>
    <property type="match status" value="1"/>
</dbReference>
<feature type="transmembrane region" description="Helical" evidence="6">
    <location>
        <begin position="62"/>
        <end position="82"/>
    </location>
</feature>
<proteinExistence type="inferred from homology"/>
<evidence type="ECO:0000313" key="7">
    <source>
        <dbReference type="EMBL" id="PLM54765.1"/>
    </source>
</evidence>
<dbReference type="GO" id="GO:0006824">
    <property type="term" value="P:cobalt ion transport"/>
    <property type="evidence" value="ECO:0007669"/>
    <property type="project" value="TreeGrafter"/>
</dbReference>
<keyword evidence="3 6" id="KW-0812">Transmembrane</keyword>
<keyword evidence="4 6" id="KW-1133">Transmembrane helix</keyword>
<comment type="caution">
    <text evidence="7">The sequence shown here is derived from an EMBL/GenBank/DDBJ whole genome shotgun (WGS) entry which is preliminary data.</text>
</comment>
<evidence type="ECO:0000256" key="1">
    <source>
        <dbReference type="ARBA" id="ARBA00004141"/>
    </source>
</evidence>
<dbReference type="GO" id="GO:0043190">
    <property type="term" value="C:ATP-binding cassette (ABC) transporter complex"/>
    <property type="evidence" value="ECO:0007669"/>
    <property type="project" value="TreeGrafter"/>
</dbReference>
<gene>
    <name evidence="7" type="ORF">CWM85_23235</name>
</gene>
<accession>A0A2J4YVB3</accession>
<evidence type="ECO:0000256" key="2">
    <source>
        <dbReference type="ARBA" id="ARBA00008564"/>
    </source>
</evidence>
<reference evidence="7 8" key="1">
    <citation type="submission" date="2017-11" db="EMBL/GenBank/DDBJ databases">
        <authorList>
            <person name="Han C.G."/>
        </authorList>
    </citation>
    <scope>NUCLEOTIDE SEQUENCE [LARGE SCALE GENOMIC DNA]</scope>
    <source>
        <strain evidence="7 8">A2</strain>
    </source>
</reference>